<accession>A0A5M4FIY9</accession>
<name>A0A5M4FIY9_9ACTN</name>
<dbReference type="OrthoDB" id="5185005at2"/>
<dbReference type="EMBL" id="SDPQ02000001">
    <property type="protein sequence ID" value="KAA1399723.1"/>
    <property type="molecule type" value="Genomic_DNA"/>
</dbReference>
<gene>
    <name evidence="1" type="ORF">ESP70_002890</name>
</gene>
<proteinExistence type="predicted"/>
<dbReference type="Proteomes" id="UP000380867">
    <property type="component" value="Unassembled WGS sequence"/>
</dbReference>
<dbReference type="RefSeq" id="WP_149687857.1">
    <property type="nucleotide sequence ID" value="NZ_SDPQ02000001.1"/>
</dbReference>
<reference evidence="1" key="1">
    <citation type="submission" date="2019-09" db="EMBL/GenBank/DDBJ databases">
        <authorList>
            <person name="Li J."/>
        </authorList>
    </citation>
    <scope>NUCLEOTIDE SEQUENCE [LARGE SCALE GENOMIC DNA]</scope>
    <source>
        <strain evidence="1">JCM 14732</strain>
    </source>
</reference>
<dbReference type="AlphaFoldDB" id="A0A5M4FIY9"/>
<protein>
    <submittedName>
        <fullName evidence="1">DUF4304 domain-containing protein</fullName>
    </submittedName>
</protein>
<keyword evidence="2" id="KW-1185">Reference proteome</keyword>
<sequence length="225" mass="25756">MSTPEAELMAEVVAEHAPLLKAEGFKKRRHSFNRRTESGLVHVVNFWQHPKEPPAWTEVPGLRERRYGTFRLDFGVYVPQIRRTGTPRSEWINEYNCHLRRTIGQLQGAREDLWWPLDGDGSTELARRGLEHDGLPWLSRFTNHDEVLDAFRGGGPFPIGMSPAGGLDLADMLYALSRDREAREILEDYVAKPVLRSHADYLASFLRKAGEPDLVERITTRDPEV</sequence>
<comment type="caution">
    <text evidence="1">The sequence shown here is derived from an EMBL/GenBank/DDBJ whole genome shotgun (WGS) entry which is preliminary data.</text>
</comment>
<organism evidence="1 2">
    <name type="scientific">Aeromicrobium ginsengisoli</name>
    <dbReference type="NCBI Taxonomy" id="363867"/>
    <lineage>
        <taxon>Bacteria</taxon>
        <taxon>Bacillati</taxon>
        <taxon>Actinomycetota</taxon>
        <taxon>Actinomycetes</taxon>
        <taxon>Propionibacteriales</taxon>
        <taxon>Nocardioidaceae</taxon>
        <taxon>Aeromicrobium</taxon>
    </lineage>
</organism>
<evidence type="ECO:0000313" key="1">
    <source>
        <dbReference type="EMBL" id="KAA1399723.1"/>
    </source>
</evidence>
<evidence type="ECO:0000313" key="2">
    <source>
        <dbReference type="Proteomes" id="UP000380867"/>
    </source>
</evidence>